<dbReference type="GO" id="GO:0005634">
    <property type="term" value="C:nucleus"/>
    <property type="evidence" value="ECO:0007669"/>
    <property type="project" value="UniProtKB-SubCell"/>
</dbReference>
<proteinExistence type="evidence at transcript level"/>
<feature type="region of interest" description="Disordered" evidence="3">
    <location>
        <begin position="1"/>
        <end position="57"/>
    </location>
</feature>
<dbReference type="GO" id="GO:0043248">
    <property type="term" value="P:proteasome assembly"/>
    <property type="evidence" value="ECO:0007669"/>
    <property type="project" value="UniProtKB-UniRule"/>
</dbReference>
<comment type="subcellular location">
    <subcellularLocation>
        <location evidence="2">Nucleus</location>
    </subcellularLocation>
</comment>
<dbReference type="SMART" id="SM01385">
    <property type="entry name" value="DSS1_SEM1"/>
    <property type="match status" value="1"/>
</dbReference>
<evidence type="ECO:0000256" key="3">
    <source>
        <dbReference type="SAM" id="MobiDB-lite"/>
    </source>
</evidence>
<keyword evidence="2" id="KW-0539">Nucleus</keyword>
<dbReference type="GO" id="GO:0008541">
    <property type="term" value="C:proteasome regulatory particle, lid subcomplex"/>
    <property type="evidence" value="ECO:0007669"/>
    <property type="project" value="UniProtKB-UniRule"/>
</dbReference>
<comment type="function">
    <text evidence="2">Component of the 26S proteasome, a multiprotein complex involved in the ATP-dependent degradation of ubiquitinated proteins.</text>
</comment>
<accession>A0A6B9CZJ6</accession>
<dbReference type="PANTHER" id="PTHR16771">
    <property type="entry name" value="26 PROTEASOME COMPLEX SUBUNIT DSS1"/>
    <property type="match status" value="1"/>
</dbReference>
<name>A0A6B9CZJ6_HALDU</name>
<reference evidence="4" key="1">
    <citation type="submission" date="2019-05" db="EMBL/GenBank/DDBJ databases">
        <authorList>
            <person name="Mikhailov K."/>
            <person name="Finoshin A."/>
            <person name="Adameyko K."/>
            <person name="Georgiev A."/>
            <person name="Kravchuk O."/>
            <person name="Mikhailov V."/>
            <person name="Gusev O."/>
            <person name="Lyupina Y."/>
            <person name="Shagimardanova E."/>
        </authorList>
    </citation>
    <scope>NUCLEOTIDE SEQUENCE</scope>
</reference>
<dbReference type="GO" id="GO:0000724">
    <property type="term" value="P:double-strand break repair via homologous recombination"/>
    <property type="evidence" value="ECO:0007669"/>
    <property type="project" value="TreeGrafter"/>
</dbReference>
<organism evidence="4">
    <name type="scientific">Halisarca dujardinii</name>
    <name type="common">Dujardin's slime sponge</name>
    <dbReference type="NCBI Taxonomy" id="2583056"/>
    <lineage>
        <taxon>Eukaryota</taxon>
        <taxon>Metazoa</taxon>
        <taxon>Porifera</taxon>
        <taxon>Demospongiae</taxon>
        <taxon>Verongimorpha</taxon>
        <taxon>Chondrillida</taxon>
        <taxon>Halisarcidae</taxon>
        <taxon>Halisarca</taxon>
    </lineage>
</organism>
<keyword evidence="2 4" id="KW-0647">Proteasome</keyword>
<evidence type="ECO:0000256" key="1">
    <source>
        <dbReference type="ARBA" id="ARBA00034491"/>
    </source>
</evidence>
<sequence>MAEEKGKDKAETKVDQALLDEDDDFEEFMTEDWKSEDQDEDDKQVWEDNWDDDKVDDDFTSQLRAELQKLGHSVGGVTKS</sequence>
<dbReference type="Pfam" id="PF05160">
    <property type="entry name" value="DSS1_SEM1"/>
    <property type="match status" value="1"/>
</dbReference>
<dbReference type="InterPro" id="IPR007834">
    <property type="entry name" value="DSS1_SEM1"/>
</dbReference>
<evidence type="ECO:0000313" key="4">
    <source>
        <dbReference type="EMBL" id="QGW56755.1"/>
    </source>
</evidence>
<feature type="compositionally biased region" description="Acidic residues" evidence="3">
    <location>
        <begin position="18"/>
        <end position="30"/>
    </location>
</feature>
<dbReference type="GO" id="GO:0006406">
    <property type="term" value="P:mRNA export from nucleus"/>
    <property type="evidence" value="ECO:0007669"/>
    <property type="project" value="UniProtKB-UniRule"/>
</dbReference>
<evidence type="ECO:0000256" key="2">
    <source>
        <dbReference type="RuleBase" id="RU369057"/>
    </source>
</evidence>
<comment type="similarity">
    <text evidence="1 2">Belongs to the DSS1/SEM1 family.</text>
</comment>
<protein>
    <recommendedName>
        <fullName evidence="2">26S proteasome complex subunit SEM1</fullName>
    </recommendedName>
</protein>
<dbReference type="PANTHER" id="PTHR16771:SF0">
    <property type="entry name" value="26S PROTEASOME COMPLEX SUBUNIT SEM1"/>
    <property type="match status" value="1"/>
</dbReference>
<feature type="compositionally biased region" description="Basic and acidic residues" evidence="3">
    <location>
        <begin position="1"/>
        <end position="14"/>
    </location>
</feature>
<dbReference type="EMBL" id="MK942066">
    <property type="protein sequence ID" value="QGW56755.1"/>
    <property type="molecule type" value="mRNA"/>
</dbReference>
<dbReference type="AlphaFoldDB" id="A0A6B9CZJ6"/>
<feature type="compositionally biased region" description="Acidic residues" evidence="3">
    <location>
        <begin position="37"/>
        <end position="57"/>
    </location>
</feature>